<reference evidence="1" key="1">
    <citation type="submission" date="2018-11" db="EMBL/GenBank/DDBJ databases">
        <authorList>
            <consortium name="Pathogen Informatics"/>
        </authorList>
    </citation>
    <scope>NUCLEOTIDE SEQUENCE</scope>
</reference>
<keyword evidence="2" id="KW-1185">Reference proteome</keyword>
<feature type="non-terminal residue" evidence="1">
    <location>
        <position position="1"/>
    </location>
</feature>
<evidence type="ECO:0000313" key="1">
    <source>
        <dbReference type="EMBL" id="VEL20133.1"/>
    </source>
</evidence>
<sequence length="213" mass="22767">MKFYLLNFSSLAVSVPDNTAVGKDFIALQINDADSSDLGKFQCSLTVENSYFSVAYIKSIDACGIRVRKPDLFSYPKKEEDLKAFSAFSEISSTRLDSVPSIQLDQSGTTRIPPSAQTMFIRVVDSNGVHSADATVTITVTQSNSHVPVINFFPLLGPPAQIAGTSASLTAPIDLARLTVTDVDPGSTSFDVNLDAKSAASGMFELKSLTPNT</sequence>
<protein>
    <recommendedName>
        <fullName evidence="3">Cadherin domain-containing protein</fullName>
    </recommendedName>
</protein>
<proteinExistence type="predicted"/>
<evidence type="ECO:0000313" key="2">
    <source>
        <dbReference type="Proteomes" id="UP000784294"/>
    </source>
</evidence>
<dbReference type="EMBL" id="CAAALY010044891">
    <property type="protein sequence ID" value="VEL20133.1"/>
    <property type="molecule type" value="Genomic_DNA"/>
</dbReference>
<name>A0A3S5BD91_9PLAT</name>
<accession>A0A3S5BD91</accession>
<dbReference type="Gene3D" id="2.60.40.60">
    <property type="entry name" value="Cadherins"/>
    <property type="match status" value="1"/>
</dbReference>
<organism evidence="1 2">
    <name type="scientific">Protopolystoma xenopodis</name>
    <dbReference type="NCBI Taxonomy" id="117903"/>
    <lineage>
        <taxon>Eukaryota</taxon>
        <taxon>Metazoa</taxon>
        <taxon>Spiralia</taxon>
        <taxon>Lophotrochozoa</taxon>
        <taxon>Platyhelminthes</taxon>
        <taxon>Monogenea</taxon>
        <taxon>Polyopisthocotylea</taxon>
        <taxon>Polystomatidea</taxon>
        <taxon>Polystomatidae</taxon>
        <taxon>Protopolystoma</taxon>
    </lineage>
</organism>
<gene>
    <name evidence="1" type="ORF">PXEA_LOCUS13573</name>
</gene>
<dbReference type="AlphaFoldDB" id="A0A3S5BD91"/>
<dbReference type="Proteomes" id="UP000784294">
    <property type="component" value="Unassembled WGS sequence"/>
</dbReference>
<comment type="caution">
    <text evidence="1">The sequence shown here is derived from an EMBL/GenBank/DDBJ whole genome shotgun (WGS) entry which is preliminary data.</text>
</comment>
<evidence type="ECO:0008006" key="3">
    <source>
        <dbReference type="Google" id="ProtNLM"/>
    </source>
</evidence>